<organism evidence="1 2">
    <name type="scientific">Trichonephila clavata</name>
    <name type="common">Joro spider</name>
    <name type="synonym">Nephila clavata</name>
    <dbReference type="NCBI Taxonomy" id="2740835"/>
    <lineage>
        <taxon>Eukaryota</taxon>
        <taxon>Metazoa</taxon>
        <taxon>Ecdysozoa</taxon>
        <taxon>Arthropoda</taxon>
        <taxon>Chelicerata</taxon>
        <taxon>Arachnida</taxon>
        <taxon>Araneae</taxon>
        <taxon>Araneomorphae</taxon>
        <taxon>Entelegynae</taxon>
        <taxon>Araneoidea</taxon>
        <taxon>Nephilidae</taxon>
        <taxon>Trichonephila</taxon>
    </lineage>
</organism>
<dbReference type="Proteomes" id="UP000887116">
    <property type="component" value="Unassembled WGS sequence"/>
</dbReference>
<sequence length="51" mass="5720">PHASTLPRVTFNQAQVRTEEGSPVQLPCVAQGNPPPTYRYVNIQHLNCSFR</sequence>
<name>A0A8X6KRW9_TRICU</name>
<reference evidence="1" key="1">
    <citation type="submission" date="2020-07" db="EMBL/GenBank/DDBJ databases">
        <title>Multicomponent nature underlies the extraordinary mechanical properties of spider dragline silk.</title>
        <authorList>
            <person name="Kono N."/>
            <person name="Nakamura H."/>
            <person name="Mori M."/>
            <person name="Yoshida Y."/>
            <person name="Ohtoshi R."/>
            <person name="Malay A.D."/>
            <person name="Moran D.A.P."/>
            <person name="Tomita M."/>
            <person name="Numata K."/>
            <person name="Arakawa K."/>
        </authorList>
    </citation>
    <scope>NUCLEOTIDE SEQUENCE</scope>
</reference>
<keyword evidence="2" id="KW-1185">Reference proteome</keyword>
<dbReference type="SUPFAM" id="SSF48726">
    <property type="entry name" value="Immunoglobulin"/>
    <property type="match status" value="1"/>
</dbReference>
<accession>A0A8X6KRW9</accession>
<dbReference type="InterPro" id="IPR013783">
    <property type="entry name" value="Ig-like_fold"/>
</dbReference>
<evidence type="ECO:0000313" key="1">
    <source>
        <dbReference type="EMBL" id="GFQ80208.1"/>
    </source>
</evidence>
<dbReference type="InterPro" id="IPR036179">
    <property type="entry name" value="Ig-like_dom_sf"/>
</dbReference>
<feature type="non-terminal residue" evidence="1">
    <location>
        <position position="1"/>
    </location>
</feature>
<gene>
    <name evidence="1" type="ORF">TNCT_399511</name>
</gene>
<dbReference type="Gene3D" id="2.60.40.10">
    <property type="entry name" value="Immunoglobulins"/>
    <property type="match status" value="1"/>
</dbReference>
<dbReference type="OrthoDB" id="6429209at2759"/>
<dbReference type="AlphaFoldDB" id="A0A8X6KRW9"/>
<evidence type="ECO:0000313" key="2">
    <source>
        <dbReference type="Proteomes" id="UP000887116"/>
    </source>
</evidence>
<protein>
    <submittedName>
        <fullName evidence="1">Uncharacterized protein</fullName>
    </submittedName>
</protein>
<comment type="caution">
    <text evidence="1">The sequence shown here is derived from an EMBL/GenBank/DDBJ whole genome shotgun (WGS) entry which is preliminary data.</text>
</comment>
<proteinExistence type="predicted"/>
<dbReference type="EMBL" id="BMAO01022196">
    <property type="protein sequence ID" value="GFQ80208.1"/>
    <property type="molecule type" value="Genomic_DNA"/>
</dbReference>